<reference evidence="2" key="1">
    <citation type="journal article" date="2023" name="IScience">
        <title>Live-bearing cockroach genome reveals convergent evolutionary mechanisms linked to viviparity in insects and beyond.</title>
        <authorList>
            <person name="Fouks B."/>
            <person name="Harrison M.C."/>
            <person name="Mikhailova A.A."/>
            <person name="Marchal E."/>
            <person name="English S."/>
            <person name="Carruthers M."/>
            <person name="Jennings E.C."/>
            <person name="Chiamaka E.L."/>
            <person name="Frigard R.A."/>
            <person name="Pippel M."/>
            <person name="Attardo G.M."/>
            <person name="Benoit J.B."/>
            <person name="Bornberg-Bauer E."/>
            <person name="Tobe S.S."/>
        </authorList>
    </citation>
    <scope>NUCLEOTIDE SEQUENCE</scope>
    <source>
        <strain evidence="2">Stay&amp;Tobe</strain>
    </source>
</reference>
<proteinExistence type="predicted"/>
<evidence type="ECO:0000313" key="3">
    <source>
        <dbReference type="Proteomes" id="UP001233999"/>
    </source>
</evidence>
<sequence>HNHISSIEVNIMTSTQCDKMLSETRKILDNMQVYIKSEKSSHHSRQHKEERTRRREYSSRGNKYHDRSERNEYSSINEWGERAAKYLKNNVNVQEEDSSVESNIRTSKQELHTDSQHKIEDSNLSIKKELLLRKQILKDIKLFEEKIRKSNHEKATM</sequence>
<feature type="region of interest" description="Disordered" evidence="1">
    <location>
        <begin position="36"/>
        <end position="72"/>
    </location>
</feature>
<reference evidence="2" key="2">
    <citation type="submission" date="2023-05" db="EMBL/GenBank/DDBJ databases">
        <authorList>
            <person name="Fouks B."/>
        </authorList>
    </citation>
    <scope>NUCLEOTIDE SEQUENCE</scope>
    <source>
        <strain evidence="2">Stay&amp;Tobe</strain>
        <tissue evidence="2">Testes</tissue>
    </source>
</reference>
<dbReference type="EMBL" id="JASPKZ010001600">
    <property type="protein sequence ID" value="KAJ9597555.1"/>
    <property type="molecule type" value="Genomic_DNA"/>
</dbReference>
<organism evidence="2 3">
    <name type="scientific">Diploptera punctata</name>
    <name type="common">Pacific beetle cockroach</name>
    <dbReference type="NCBI Taxonomy" id="6984"/>
    <lineage>
        <taxon>Eukaryota</taxon>
        <taxon>Metazoa</taxon>
        <taxon>Ecdysozoa</taxon>
        <taxon>Arthropoda</taxon>
        <taxon>Hexapoda</taxon>
        <taxon>Insecta</taxon>
        <taxon>Pterygota</taxon>
        <taxon>Neoptera</taxon>
        <taxon>Polyneoptera</taxon>
        <taxon>Dictyoptera</taxon>
        <taxon>Blattodea</taxon>
        <taxon>Blaberoidea</taxon>
        <taxon>Blaberidae</taxon>
        <taxon>Diplopterinae</taxon>
        <taxon>Diploptera</taxon>
    </lineage>
</organism>
<feature type="non-terminal residue" evidence="2">
    <location>
        <position position="1"/>
    </location>
</feature>
<dbReference type="AlphaFoldDB" id="A0AAD8AF51"/>
<feature type="compositionally biased region" description="Basic and acidic residues" evidence="1">
    <location>
        <begin position="107"/>
        <end position="116"/>
    </location>
</feature>
<evidence type="ECO:0000313" key="2">
    <source>
        <dbReference type="EMBL" id="KAJ9597555.1"/>
    </source>
</evidence>
<name>A0AAD8AF51_DIPPU</name>
<gene>
    <name evidence="2" type="ORF">L9F63_011556</name>
</gene>
<dbReference type="Proteomes" id="UP001233999">
    <property type="component" value="Unassembled WGS sequence"/>
</dbReference>
<accession>A0AAD8AF51</accession>
<feature type="region of interest" description="Disordered" evidence="1">
    <location>
        <begin position="93"/>
        <end position="116"/>
    </location>
</feature>
<protein>
    <submittedName>
        <fullName evidence="2">Uncharacterized protein</fullName>
    </submittedName>
</protein>
<comment type="caution">
    <text evidence="2">The sequence shown here is derived from an EMBL/GenBank/DDBJ whole genome shotgun (WGS) entry which is preliminary data.</text>
</comment>
<feature type="non-terminal residue" evidence="2">
    <location>
        <position position="157"/>
    </location>
</feature>
<evidence type="ECO:0000256" key="1">
    <source>
        <dbReference type="SAM" id="MobiDB-lite"/>
    </source>
</evidence>
<keyword evidence="3" id="KW-1185">Reference proteome</keyword>